<proteinExistence type="predicted"/>
<protein>
    <recommendedName>
        <fullName evidence="1">Fibronectin type-III domain-containing protein</fullName>
    </recommendedName>
</protein>
<gene>
    <name evidence="2" type="ORF">DXA38_22155</name>
</gene>
<dbReference type="PROSITE" id="PS50853">
    <property type="entry name" value="FN3"/>
    <property type="match status" value="1"/>
</dbReference>
<dbReference type="InterPro" id="IPR003961">
    <property type="entry name" value="FN3_dom"/>
</dbReference>
<dbReference type="Gene3D" id="2.60.40.2700">
    <property type="match status" value="2"/>
</dbReference>
<feature type="domain" description="Fibronectin type-III" evidence="1">
    <location>
        <begin position="297"/>
        <end position="391"/>
    </location>
</feature>
<feature type="non-terminal residue" evidence="2">
    <location>
        <position position="2590"/>
    </location>
</feature>
<dbReference type="EMBL" id="QVEV01000079">
    <property type="protein sequence ID" value="RGC08423.1"/>
    <property type="molecule type" value="Genomic_DNA"/>
</dbReference>
<dbReference type="Proteomes" id="UP000260025">
    <property type="component" value="Unassembled WGS sequence"/>
</dbReference>
<dbReference type="CDD" id="cd00063">
    <property type="entry name" value="FN3"/>
    <property type="match status" value="1"/>
</dbReference>
<name>A0A3E2VDJ6_CLOIN</name>
<dbReference type="SUPFAM" id="SSF49265">
    <property type="entry name" value="Fibronectin type III"/>
    <property type="match status" value="2"/>
</dbReference>
<evidence type="ECO:0000313" key="2">
    <source>
        <dbReference type="EMBL" id="RGC08423.1"/>
    </source>
</evidence>
<organism evidence="2 3">
    <name type="scientific">Clostridium innocuum</name>
    <dbReference type="NCBI Taxonomy" id="1522"/>
    <lineage>
        <taxon>Bacteria</taxon>
        <taxon>Bacillati</taxon>
        <taxon>Bacillota</taxon>
        <taxon>Clostridia</taxon>
        <taxon>Eubacteriales</taxon>
        <taxon>Clostridiaceae</taxon>
        <taxon>Clostridium</taxon>
    </lineage>
</organism>
<sequence>MAEKTTSISFNMKANHYYLITTDDGMKSKLPADHKAAIASGWRRYLWDGAISWDGLNWNTTYHVYDYDLKDTKQATYKSITTKKGQIGGSIQLSEEMAAGATLTATLKETMTTKGSWKWEKAESPTSTTWTELSKETSAKENNISSSYVLKQDDSSKYIRATFTAADDAFEGSITASSKTVVKAPLSSISIYNNTERTEKATDADMIVDKRLYAWVEPQNFDTEVEYTWHHYNTDGTENDEILGRGNSYLLQGKDVDKHIYVKASAKGEGGASGTVISGQFTQAVKAAPTAVPTKAPVLAVDEATSIEDTSVTVKMPEAYTKGNGLYQFAFKPENEEKQEFKVYARGSNPVTITGLQPNSLYYIYVRAIGENGHLNSAYTSLYLEVNTKNPYVKGTLEISSTGSGYRYGDTLNAKITGADPDQTGNYAWYLVNDDGSRGNRVTTPSPTGRTIQLKSTAYIGHRLEVVLTGTGNYGGEVSAQSEVIKLAIQEAPVETLIYNNVKTDDSVKVKIPSIDIEGETLNIGYSKLENGVPEEYRPGGNSGSFTPGQDIVVEGLQRNTTYYFFLRFAGNDKHEKSDWSQSSIRVKTEQTEFDGEINFVYGSAGTAPTQGERLEASLIKKGSPGGAEPNTVDGVWSWYKQAPGQEKEVIKNFYPGEDGRSTYYEIPKDEAPGTIYSVAFEFQQDYKKTQDNGAVVGSVTAESAALLQYDQEKMDKADGTKLKEAKELATDSTITFQMEGTAGLVYGFRYSKGTDVETAEPADYDTYTGTNVTIKELERNTEYHIWVKVKGNENFADSDWSDAYLTVETKKTSILGYVEIDGTNTAGQKLSAVYNKANYMPVGNDTDGSWQWYREKDDGSFEEITGATDKDYTPTSNDIKKRLKAKYSVPGTSSFIGSKEAVTTEIKKQLAVNPVIKSFVQGGDTAASRPTLDFELEAYEGVWYRIQNATEDAPKVPTETTEEALKTAKWTKCTGSSMNTEKDYANAYLEANTEYALYVVRPETGDTQVSSIITEKTTIGTITQKGTMSVKNTTDVKEAEDGSITYKEISNPVVGKTITAELENANNVQGTWKWYKSTTDCGANGTIGAPAADSESWMQLASGYSPTINKAYSTLTINEDLWKHYIKAEFVPNNEIGYGGASIKKVNTNYVRKIYNEQITIESSTKDGNGNYAAYSNTKITATVDNWSGESLSGRLNAYINDLTPLELTGASIIDNRLSVTLSNMSGRNGENVYARLGMPDNIMLYVDDELKAISSDTKYKSDRIPYKYGIPISNADELYKFITKQEPFANSAAHYVLTNNINMKGKTVSTADFKNELTDTGSFDGDYHTLSYMSSPVIYRMSDNSVVQNLIIQNGNINMTGDTPGACVTSLTNGIDMTIKNIFLIDSDLASEWDTGYIMGGHGEGKLTVTNVGSVGGSVKAGRALGGLVGNAANLSTGSSYFKNMFILNIKFGTYGAGQGAAGMLGFIGSGSSKVENIYLALQNFNSLNVVSNRTSNITLSNAFYDSTIMPNAVIKGFEGRVHGKNSYEMTTDDLFNSDSEWVNNAGYYPRLKWIQDHPVVALYTATRGAFVSEDGLTNSSDMFNGKISGAIKIPEELQKNSYSISSSNSNILKVTEGGTILPVGDVGKSADITITYTEPDATIGGTASNTYNFTIKQKVKALESVNLTGDTNPGKKLKATATGASGIKYQWYRRKTGTTAREAISEATSDTYTIKASDVGYEINVDVSATNYATMSSGFTKAVTSVKPTGIEVPTDIPDNSVTVKAQGVEGADYEYAYASSLNGNKIIAGHSTDAFTISGLSRNTTYWLFARVAGGSGYEASEWSEAREIQTSRTDIVGPVKTNGEVNMEREIRAYIGDDNLQKGTWKIERIHTDGTKQDITAKANKKEQYDIYYTLTKEDVGSKLCFTYNGAGDFKDPSKAAVAYTTPTILKKAQAAPSEPTGEMVDAHTIEISHAGTGTYDFGYTETAGKVSQQMDNAGNGYAGNTAVKVTGLKRNTMYYVYARAHEKEEYEPSGWSAYTTVTTDKSPITGSSEITVSGTEKVEETITFDVKGTKDDTKDLTGIWVLERVDQDNNTNTVLGTVDAENANRISYELKPEDAGYKIRATFNANGDYKGSCTLMTAEIQNAGQILGTDVNASIDGVQQYQATLNVTKTDDTAAIYEFGYRKHDETGEISSNHVTVTWNKDVVMSGLSRNTDYDFFIRKAAKIGYDASDWSKINTTAVRTKKSLLLGNISVGDNQKPSVESTITVSYDKGIYPDNADDTGSGSWQWYLGDEPVPESEGGTSASYKIPPVDRNPEVRVSYTAKEGSSFTGSIERSFGKVFKDDHLTPKAPTVTSKGEDNTQIGSLLHLVNNEEKIDDMYYYLQSSDIDDLPALEISEDVDKAATSKVDNTTTANTGHWIKVTAKDMDIRVEANRSYVTYVARLESRSHAASGINSTRSVKSEKEPLARVDYDKIEEADSSVEWKTLQSKTLRYTVDGKAPTVSWKYYVSATKDASAKWQNIDAEMKALDDWRADDISADGKYAMSRFQIPLKYTNQYLKVTMTGVDDYSGTITHITENPLEGALITGTARIETTDTTKVL</sequence>
<dbReference type="InterPro" id="IPR013783">
    <property type="entry name" value="Ig-like_fold"/>
</dbReference>
<dbReference type="Gene3D" id="2.60.40.10">
    <property type="entry name" value="Immunoglobulins"/>
    <property type="match status" value="1"/>
</dbReference>
<evidence type="ECO:0000313" key="3">
    <source>
        <dbReference type="Proteomes" id="UP000260025"/>
    </source>
</evidence>
<evidence type="ECO:0000259" key="1">
    <source>
        <dbReference type="PROSITE" id="PS50853"/>
    </source>
</evidence>
<comment type="caution">
    <text evidence="2">The sequence shown here is derived from an EMBL/GenBank/DDBJ whole genome shotgun (WGS) entry which is preliminary data.</text>
</comment>
<accession>A0A3E2VDJ6</accession>
<dbReference type="InterPro" id="IPR036116">
    <property type="entry name" value="FN3_sf"/>
</dbReference>
<dbReference type="SMART" id="SM00060">
    <property type="entry name" value="FN3"/>
    <property type="match status" value="5"/>
</dbReference>
<reference evidence="2 3" key="1">
    <citation type="submission" date="2018-08" db="EMBL/GenBank/DDBJ databases">
        <title>A genome reference for cultivated species of the human gut microbiota.</title>
        <authorList>
            <person name="Zou Y."/>
            <person name="Xue W."/>
            <person name="Luo G."/>
        </authorList>
    </citation>
    <scope>NUCLEOTIDE SEQUENCE [LARGE SCALE GENOMIC DNA]</scope>
    <source>
        <strain evidence="2 3">OF01-2LB</strain>
    </source>
</reference>